<sequence length="475" mass="51379">MISATRWATIGQVVSQILRLGISLLLARLLGPAEFGLIAMAMVVVGFADLFKDLGTSSAMIKIEHLQNKLVNGVFYLNLMVGAAIYAVILLLAPLFAKLYSQPDVTDILGVIALTLPITSLSLSKRALLQRELRFGCLAIIDILSAVLYGFIAICLALRGFEVWSLALATVAAAFFNSILIWFSHSWRPSLALTFADIGEIKGWCMSMTGSHIFSYIVTQADKFLLGVFLGQVALGLYAFAQRLMELVLSCIATPVSSVLFPAFSSMSHDNVKIAAMYTRACVSISLIAFPMIALMGAMAEPAIRVLLGEQWAPLIPLIILFTVPTMIQCLARTVGSIYMSKDKPHLLLAWQVFAGVAQLTSFFIGLPWGVEGIVAAYATVTLILAYPTFMIPFRLLNTQLSGFWRALLPTAAATGLMVSVAILAKSILFELLDSALLVVALASGLAILAYAIAARALRISAIEDVFLFLKIQRS</sequence>
<evidence type="ECO:0000256" key="5">
    <source>
        <dbReference type="ARBA" id="ARBA00022989"/>
    </source>
</evidence>
<name>A0A939DC89_9GAMM</name>
<gene>
    <name evidence="8" type="ORF">JYP50_01525</name>
</gene>
<organism evidence="8 9">
    <name type="scientific">Parahaliea mediterranea</name>
    <dbReference type="NCBI Taxonomy" id="651086"/>
    <lineage>
        <taxon>Bacteria</taxon>
        <taxon>Pseudomonadati</taxon>
        <taxon>Pseudomonadota</taxon>
        <taxon>Gammaproteobacteria</taxon>
        <taxon>Cellvibrionales</taxon>
        <taxon>Halieaceae</taxon>
        <taxon>Parahaliea</taxon>
    </lineage>
</organism>
<dbReference type="AlphaFoldDB" id="A0A939DC89"/>
<comment type="caution">
    <text evidence="8">The sequence shown here is derived from an EMBL/GenBank/DDBJ whole genome shotgun (WGS) entry which is preliminary data.</text>
</comment>
<evidence type="ECO:0000256" key="4">
    <source>
        <dbReference type="ARBA" id="ARBA00022692"/>
    </source>
</evidence>
<feature type="transmembrane region" description="Helical" evidence="7">
    <location>
        <begin position="347"/>
        <end position="369"/>
    </location>
</feature>
<evidence type="ECO:0000313" key="8">
    <source>
        <dbReference type="EMBL" id="MBN7795251.1"/>
    </source>
</evidence>
<keyword evidence="6 7" id="KW-0472">Membrane</keyword>
<dbReference type="Proteomes" id="UP000664303">
    <property type="component" value="Unassembled WGS sequence"/>
</dbReference>
<feature type="transmembrane region" description="Helical" evidence="7">
    <location>
        <begin position="224"/>
        <end position="241"/>
    </location>
</feature>
<comment type="subcellular location">
    <subcellularLocation>
        <location evidence="1">Cell membrane</location>
        <topology evidence="1">Multi-pass membrane protein</topology>
    </subcellularLocation>
</comment>
<dbReference type="InterPro" id="IPR050833">
    <property type="entry name" value="Poly_Biosynth_Transport"/>
</dbReference>
<feature type="transmembrane region" description="Helical" evidence="7">
    <location>
        <begin position="247"/>
        <end position="265"/>
    </location>
</feature>
<evidence type="ECO:0000256" key="7">
    <source>
        <dbReference type="SAM" id="Phobius"/>
    </source>
</evidence>
<evidence type="ECO:0000313" key="9">
    <source>
        <dbReference type="Proteomes" id="UP000664303"/>
    </source>
</evidence>
<feature type="transmembrane region" description="Helical" evidence="7">
    <location>
        <begin position="35"/>
        <end position="52"/>
    </location>
</feature>
<dbReference type="PANTHER" id="PTHR30250">
    <property type="entry name" value="PST FAMILY PREDICTED COLANIC ACID TRANSPORTER"/>
    <property type="match status" value="1"/>
</dbReference>
<dbReference type="Pfam" id="PF13440">
    <property type="entry name" value="Polysacc_synt_3"/>
    <property type="match status" value="1"/>
</dbReference>
<dbReference type="CDD" id="cd13127">
    <property type="entry name" value="MATE_tuaB_like"/>
    <property type="match status" value="1"/>
</dbReference>
<protein>
    <submittedName>
        <fullName evidence="8">Lipopolysaccharide biosynthesis protein</fullName>
    </submittedName>
</protein>
<feature type="transmembrane region" description="Helical" evidence="7">
    <location>
        <begin position="408"/>
        <end position="429"/>
    </location>
</feature>
<feature type="transmembrane region" description="Helical" evidence="7">
    <location>
        <begin position="163"/>
        <end position="183"/>
    </location>
</feature>
<reference evidence="8" key="1">
    <citation type="submission" date="2021-02" db="EMBL/GenBank/DDBJ databases">
        <title>PHA producing bacteria isolated from coastal sediment in Guangdong, Shenzhen.</title>
        <authorList>
            <person name="Zheng W."/>
            <person name="Yu S."/>
            <person name="Huang Y."/>
        </authorList>
    </citation>
    <scope>NUCLEOTIDE SEQUENCE</scope>
    <source>
        <strain evidence="8">TN14-10</strain>
    </source>
</reference>
<feature type="transmembrane region" description="Helical" evidence="7">
    <location>
        <begin position="135"/>
        <end position="157"/>
    </location>
</feature>
<feature type="transmembrane region" description="Helical" evidence="7">
    <location>
        <begin position="73"/>
        <end position="93"/>
    </location>
</feature>
<evidence type="ECO:0000256" key="1">
    <source>
        <dbReference type="ARBA" id="ARBA00004651"/>
    </source>
</evidence>
<keyword evidence="9" id="KW-1185">Reference proteome</keyword>
<feature type="transmembrane region" description="Helical" evidence="7">
    <location>
        <begin position="435"/>
        <end position="454"/>
    </location>
</feature>
<keyword evidence="3" id="KW-1003">Cell membrane</keyword>
<dbReference type="EMBL" id="JAFKCZ010000001">
    <property type="protein sequence ID" value="MBN7795251.1"/>
    <property type="molecule type" value="Genomic_DNA"/>
</dbReference>
<evidence type="ECO:0000256" key="2">
    <source>
        <dbReference type="ARBA" id="ARBA00007430"/>
    </source>
</evidence>
<accession>A0A939DC89</accession>
<dbReference type="GO" id="GO:0005886">
    <property type="term" value="C:plasma membrane"/>
    <property type="evidence" value="ECO:0007669"/>
    <property type="project" value="UniProtKB-SubCell"/>
</dbReference>
<keyword evidence="5 7" id="KW-1133">Transmembrane helix</keyword>
<dbReference type="PANTHER" id="PTHR30250:SF10">
    <property type="entry name" value="LIPOPOLYSACCHARIDE BIOSYNTHESIS PROTEIN WZXC"/>
    <property type="match status" value="1"/>
</dbReference>
<evidence type="ECO:0000256" key="3">
    <source>
        <dbReference type="ARBA" id="ARBA00022475"/>
    </source>
</evidence>
<feature type="transmembrane region" description="Helical" evidence="7">
    <location>
        <begin position="277"/>
        <end position="300"/>
    </location>
</feature>
<evidence type="ECO:0000256" key="6">
    <source>
        <dbReference type="ARBA" id="ARBA00023136"/>
    </source>
</evidence>
<feature type="transmembrane region" description="Helical" evidence="7">
    <location>
        <begin position="312"/>
        <end position="335"/>
    </location>
</feature>
<comment type="similarity">
    <text evidence="2">Belongs to the polysaccharide synthase family.</text>
</comment>
<feature type="transmembrane region" description="Helical" evidence="7">
    <location>
        <begin position="375"/>
        <end position="396"/>
    </location>
</feature>
<dbReference type="RefSeq" id="WP_206558684.1">
    <property type="nucleotide sequence ID" value="NZ_JAFKCZ010000001.1"/>
</dbReference>
<proteinExistence type="inferred from homology"/>
<keyword evidence="4 7" id="KW-0812">Transmembrane</keyword>